<dbReference type="EMBL" id="JACHVC010000001">
    <property type="protein sequence ID" value="MBC2604616.1"/>
    <property type="molecule type" value="Genomic_DNA"/>
</dbReference>
<gene>
    <name evidence="1" type="ORF">H5P27_00950</name>
</gene>
<reference evidence="1 2" key="1">
    <citation type="submission" date="2020-07" db="EMBL/GenBank/DDBJ databases">
        <authorList>
            <person name="Feng X."/>
        </authorList>
    </citation>
    <scope>NUCLEOTIDE SEQUENCE [LARGE SCALE GENOMIC DNA]</scope>
    <source>
        <strain evidence="1 2">JCM23202</strain>
    </source>
</reference>
<sequence>MPAEKRIVPDAICLHLAPTGERFVRVQLFAKEHGLLSVLKRKSNQKNRFSIDLFDQGEAHLDLKNGGESQSGFLNDFFLQKKRSGLGKSYTALRAASWLSGLIARNPLHEEINEDLFALLTRALDALDQGQPCYAVMLKTLYIFARDEGYPILEDWSKRLSPDLYANVSKILNSPLAQINLDEDQQQSAYDSLARYIEAHTHIHLPTY</sequence>
<proteinExistence type="predicted"/>
<dbReference type="AlphaFoldDB" id="A0A7X1B2T7"/>
<comment type="caution">
    <text evidence="1">The sequence shown here is derived from an EMBL/GenBank/DDBJ whole genome shotgun (WGS) entry which is preliminary data.</text>
</comment>
<evidence type="ECO:0000313" key="1">
    <source>
        <dbReference type="EMBL" id="MBC2604616.1"/>
    </source>
</evidence>
<accession>A0A7X1B2T7</accession>
<keyword evidence="2" id="KW-1185">Reference proteome</keyword>
<dbReference type="RefSeq" id="WP_185658507.1">
    <property type="nucleotide sequence ID" value="NZ_CAWPOO010000001.1"/>
</dbReference>
<name>A0A7X1B2T7_9BACT</name>
<evidence type="ECO:0000313" key="2">
    <source>
        <dbReference type="Proteomes" id="UP000526501"/>
    </source>
</evidence>
<protein>
    <recommendedName>
        <fullName evidence="3">Recombination protein O</fullName>
    </recommendedName>
</protein>
<organism evidence="1 2">
    <name type="scientific">Pelagicoccus albus</name>
    <dbReference type="NCBI Taxonomy" id="415222"/>
    <lineage>
        <taxon>Bacteria</taxon>
        <taxon>Pseudomonadati</taxon>
        <taxon>Verrucomicrobiota</taxon>
        <taxon>Opitutia</taxon>
        <taxon>Puniceicoccales</taxon>
        <taxon>Pelagicoccaceae</taxon>
        <taxon>Pelagicoccus</taxon>
    </lineage>
</organism>
<dbReference type="Proteomes" id="UP000526501">
    <property type="component" value="Unassembled WGS sequence"/>
</dbReference>
<evidence type="ECO:0008006" key="3">
    <source>
        <dbReference type="Google" id="ProtNLM"/>
    </source>
</evidence>